<dbReference type="PROSITE" id="PS50228">
    <property type="entry name" value="SUEL_LECTIN"/>
    <property type="match status" value="1"/>
</dbReference>
<evidence type="ECO:0000259" key="2">
    <source>
        <dbReference type="PROSITE" id="PS50228"/>
    </source>
</evidence>
<dbReference type="Pfam" id="PF02140">
    <property type="entry name" value="SUEL_Lectin"/>
    <property type="match status" value="1"/>
</dbReference>
<dbReference type="CDD" id="cd22823">
    <property type="entry name" value="Gal_Rha_Lectin"/>
    <property type="match status" value="1"/>
</dbReference>
<reference evidence="3 4" key="1">
    <citation type="submission" date="2016-04" db="EMBL/GenBank/DDBJ databases">
        <title>The genome of Intoshia linei affirms orthonectids as highly simplified spiralians.</title>
        <authorList>
            <person name="Mikhailov K.V."/>
            <person name="Slusarev G.S."/>
            <person name="Nikitin M.A."/>
            <person name="Logacheva M.D."/>
            <person name="Penin A."/>
            <person name="Aleoshin V."/>
            <person name="Panchin Y.V."/>
        </authorList>
    </citation>
    <scope>NUCLEOTIDE SEQUENCE [LARGE SCALE GENOMIC DNA]</scope>
    <source>
        <strain evidence="3">Intl2013</strain>
        <tissue evidence="3">Whole animal</tissue>
    </source>
</reference>
<evidence type="ECO:0000313" key="3">
    <source>
        <dbReference type="EMBL" id="OAF66763.1"/>
    </source>
</evidence>
<accession>A0A177AZG3</accession>
<dbReference type="OrthoDB" id="1100386at2759"/>
<proteinExistence type="predicted"/>
<comment type="caution">
    <text evidence="3">The sequence shown here is derived from an EMBL/GenBank/DDBJ whole genome shotgun (WGS) entry which is preliminary data.</text>
</comment>
<keyword evidence="1" id="KW-1133">Transmembrane helix</keyword>
<protein>
    <recommendedName>
        <fullName evidence="2">SUEL-type lectin domain-containing protein</fullName>
    </recommendedName>
</protein>
<dbReference type="GO" id="GO:0030246">
    <property type="term" value="F:carbohydrate binding"/>
    <property type="evidence" value="ECO:0007669"/>
    <property type="project" value="InterPro"/>
</dbReference>
<dbReference type="InterPro" id="IPR043159">
    <property type="entry name" value="Lectin_gal-bd_sf"/>
</dbReference>
<sequence>MKINDKLYDELANIKCDVAYFGKLNNVNLQLQKSICLIKAKENEYPNLWNEVKFLLLAFPSTYLVEKDFQSHKETFEREVCNGETAPIHCIENRIINIENALYGRMKIGNCVKMDFGFIGCKKTVTNEVSNFCSGKKVCHLLKVINELKKYQPCSELQSYLIIQYTCLNALTTQDILRHQCKFNLNNDFIHQNQIYINLQNIEKLNNNKNLEKCKSKTNSIDLTFKTGISNVLEIFLIKYGQVFMKSMKEYSNIKYENLIKYKYDYNIPNSNLCNSRAIVVDGNSTYHICFNLDDSKIFKFYSSKSNQIKIKIPSMVNSGIDDNEYYLNRYILVVKERLCNVDKLGKNIILVKKSGTTFAKCMYTDMFGGVKCINNSWKTNVTCDNLADSEFHTNIFTSIFNSSIPKSIIISIIVGSACILASLIFVIGLLLIKRRQIKSCSKMNAFCKIGKPNQYNSRIYHKLKKPKNNTIKKVLGITC</sequence>
<dbReference type="Proteomes" id="UP000078046">
    <property type="component" value="Unassembled WGS sequence"/>
</dbReference>
<dbReference type="PANTHER" id="PTHR46780">
    <property type="entry name" value="PROTEIN EVA-1"/>
    <property type="match status" value="1"/>
</dbReference>
<keyword evidence="1" id="KW-0812">Transmembrane</keyword>
<dbReference type="Gene3D" id="2.60.120.740">
    <property type="match status" value="1"/>
</dbReference>
<feature type="transmembrane region" description="Helical" evidence="1">
    <location>
        <begin position="409"/>
        <end position="433"/>
    </location>
</feature>
<feature type="non-terminal residue" evidence="3">
    <location>
        <position position="480"/>
    </location>
</feature>
<dbReference type="EMBL" id="LWCA01000836">
    <property type="protein sequence ID" value="OAF66763.1"/>
    <property type="molecule type" value="Genomic_DNA"/>
</dbReference>
<feature type="domain" description="SUEL-type lectin" evidence="2">
    <location>
        <begin position="80"/>
        <end position="168"/>
    </location>
</feature>
<name>A0A177AZG3_9BILA</name>
<keyword evidence="1" id="KW-0472">Membrane</keyword>
<keyword evidence="4" id="KW-1185">Reference proteome</keyword>
<dbReference type="AlphaFoldDB" id="A0A177AZG3"/>
<evidence type="ECO:0000256" key="1">
    <source>
        <dbReference type="SAM" id="Phobius"/>
    </source>
</evidence>
<dbReference type="InterPro" id="IPR000922">
    <property type="entry name" value="Lectin_gal-bd_dom"/>
</dbReference>
<gene>
    <name evidence="3" type="ORF">A3Q56_05515</name>
</gene>
<organism evidence="3 4">
    <name type="scientific">Intoshia linei</name>
    <dbReference type="NCBI Taxonomy" id="1819745"/>
    <lineage>
        <taxon>Eukaryota</taxon>
        <taxon>Metazoa</taxon>
        <taxon>Spiralia</taxon>
        <taxon>Lophotrochozoa</taxon>
        <taxon>Mesozoa</taxon>
        <taxon>Orthonectida</taxon>
        <taxon>Rhopaluridae</taxon>
        <taxon>Intoshia</taxon>
    </lineage>
</organism>
<evidence type="ECO:0000313" key="4">
    <source>
        <dbReference type="Proteomes" id="UP000078046"/>
    </source>
</evidence>